<dbReference type="AlphaFoldDB" id="A0ABD3SJ88"/>
<accession>A0ABD3SJ88</accession>
<evidence type="ECO:0000313" key="2">
    <source>
        <dbReference type="Proteomes" id="UP001634393"/>
    </source>
</evidence>
<dbReference type="EMBL" id="JBJXBP010000006">
    <property type="protein sequence ID" value="KAL3824594.1"/>
    <property type="molecule type" value="Genomic_DNA"/>
</dbReference>
<sequence>MMFCLIVRQALWPLDQNFQELIMAVDDGNDWAA</sequence>
<keyword evidence="2" id="KW-1185">Reference proteome</keyword>
<name>A0ABD3SJ88_9LAMI</name>
<dbReference type="Proteomes" id="UP001634393">
    <property type="component" value="Unassembled WGS sequence"/>
</dbReference>
<organism evidence="1 2">
    <name type="scientific">Penstemon smallii</name>
    <dbReference type="NCBI Taxonomy" id="265156"/>
    <lineage>
        <taxon>Eukaryota</taxon>
        <taxon>Viridiplantae</taxon>
        <taxon>Streptophyta</taxon>
        <taxon>Embryophyta</taxon>
        <taxon>Tracheophyta</taxon>
        <taxon>Spermatophyta</taxon>
        <taxon>Magnoliopsida</taxon>
        <taxon>eudicotyledons</taxon>
        <taxon>Gunneridae</taxon>
        <taxon>Pentapetalae</taxon>
        <taxon>asterids</taxon>
        <taxon>lamiids</taxon>
        <taxon>Lamiales</taxon>
        <taxon>Plantaginaceae</taxon>
        <taxon>Cheloneae</taxon>
        <taxon>Penstemon</taxon>
    </lineage>
</organism>
<evidence type="ECO:0000313" key="1">
    <source>
        <dbReference type="EMBL" id="KAL3824594.1"/>
    </source>
</evidence>
<gene>
    <name evidence="1" type="ORF">ACJIZ3_020623</name>
</gene>
<protein>
    <submittedName>
        <fullName evidence="1">Uncharacterized protein</fullName>
    </submittedName>
</protein>
<comment type="caution">
    <text evidence="1">The sequence shown here is derived from an EMBL/GenBank/DDBJ whole genome shotgun (WGS) entry which is preliminary data.</text>
</comment>
<reference evidence="1 2" key="1">
    <citation type="submission" date="2024-12" db="EMBL/GenBank/DDBJ databases">
        <title>The unique morphological basis and parallel evolutionary history of personate flowers in Penstemon.</title>
        <authorList>
            <person name="Depatie T.H."/>
            <person name="Wessinger C.A."/>
        </authorList>
    </citation>
    <scope>NUCLEOTIDE SEQUENCE [LARGE SCALE GENOMIC DNA]</scope>
    <source>
        <strain evidence="1">WTNN_2</strain>
        <tissue evidence="1">Leaf</tissue>
    </source>
</reference>
<proteinExistence type="predicted"/>